<keyword evidence="1" id="KW-0614">Plasmid</keyword>
<name>A0A346Y6K4_9ACTN</name>
<keyword evidence="2" id="KW-1185">Reference proteome</keyword>
<protein>
    <submittedName>
        <fullName evidence="1">Uncharacterized protein</fullName>
    </submittedName>
</protein>
<dbReference type="KEGG" id="euz:DVS28_b0331"/>
<proteinExistence type="predicted"/>
<accession>A0A346Y6K4</accession>
<evidence type="ECO:0000313" key="2">
    <source>
        <dbReference type="Proteomes" id="UP000264006"/>
    </source>
</evidence>
<evidence type="ECO:0000313" key="1">
    <source>
        <dbReference type="EMBL" id="AXV10101.1"/>
    </source>
</evidence>
<organism evidence="1 2">
    <name type="scientific">Euzebya pacifica</name>
    <dbReference type="NCBI Taxonomy" id="1608957"/>
    <lineage>
        <taxon>Bacteria</taxon>
        <taxon>Bacillati</taxon>
        <taxon>Actinomycetota</taxon>
        <taxon>Nitriliruptoria</taxon>
        <taxon>Euzebyales</taxon>
    </lineage>
</organism>
<dbReference type="AlphaFoldDB" id="A0A346Y6K4"/>
<reference evidence="1 2" key="1">
    <citation type="submission" date="2018-09" db="EMBL/GenBank/DDBJ databases">
        <title>Complete genome sequence of Euzebya sp. DY32-46 isolated from seawater of Pacific Ocean.</title>
        <authorList>
            <person name="Xu L."/>
            <person name="Wu Y.-H."/>
            <person name="Xu X.-W."/>
        </authorList>
    </citation>
    <scope>NUCLEOTIDE SEQUENCE [LARGE SCALE GENOMIC DNA]</scope>
    <source>
        <strain evidence="1 2">DY32-46</strain>
        <plasmid evidence="2">pedy32-46i</plasmid>
    </source>
</reference>
<geneLocation type="plasmid" evidence="2">
    <name>pedy32-46i</name>
</geneLocation>
<dbReference type="Proteomes" id="UP000264006">
    <property type="component" value="Plasmid pEDY32-46I"/>
</dbReference>
<sequence length="83" mass="9377">MRWRSHVDGQPVVVRWHRRSRHATVAHGGWLGPEGPGCRIEHVVALDPTCPGFTRDRAGRLVALVAPPPARPPLWRRLLIRVL</sequence>
<dbReference type="EMBL" id="CP031166">
    <property type="protein sequence ID" value="AXV10101.1"/>
    <property type="molecule type" value="Genomic_DNA"/>
</dbReference>
<gene>
    <name evidence="1" type="ORF">DVS28_b0331</name>
</gene>